<protein>
    <submittedName>
        <fullName evidence="2">Uncharacterized protein</fullName>
    </submittedName>
</protein>
<dbReference type="EMBL" id="GBXM01108192">
    <property type="protein sequence ID" value="JAH00385.1"/>
    <property type="molecule type" value="Transcribed_RNA"/>
</dbReference>
<feature type="transmembrane region" description="Helical" evidence="1">
    <location>
        <begin position="21"/>
        <end position="39"/>
    </location>
</feature>
<keyword evidence="1" id="KW-0812">Transmembrane</keyword>
<evidence type="ECO:0000313" key="2">
    <source>
        <dbReference type="EMBL" id="JAH00385.1"/>
    </source>
</evidence>
<accession>A0A0E9P8K0</accession>
<reference evidence="2" key="1">
    <citation type="submission" date="2014-11" db="EMBL/GenBank/DDBJ databases">
        <authorList>
            <person name="Amaro Gonzalez C."/>
        </authorList>
    </citation>
    <scope>NUCLEOTIDE SEQUENCE</scope>
</reference>
<name>A0A0E9P8K0_ANGAN</name>
<reference evidence="2" key="2">
    <citation type="journal article" date="2015" name="Fish Shellfish Immunol.">
        <title>Early steps in the European eel (Anguilla anguilla)-Vibrio vulnificus interaction in the gills: Role of the RtxA13 toxin.</title>
        <authorList>
            <person name="Callol A."/>
            <person name="Pajuelo D."/>
            <person name="Ebbesson L."/>
            <person name="Teles M."/>
            <person name="MacKenzie S."/>
            <person name="Amaro C."/>
        </authorList>
    </citation>
    <scope>NUCLEOTIDE SEQUENCE</scope>
</reference>
<evidence type="ECO:0000256" key="1">
    <source>
        <dbReference type="SAM" id="Phobius"/>
    </source>
</evidence>
<sequence length="56" mass="6318">MFITSKSQNHLPQGVICHREFFLATVALGLLLWGFRPGMSIKRIVTTAVKYAIQIN</sequence>
<proteinExistence type="predicted"/>
<organism evidence="2">
    <name type="scientific">Anguilla anguilla</name>
    <name type="common">European freshwater eel</name>
    <name type="synonym">Muraena anguilla</name>
    <dbReference type="NCBI Taxonomy" id="7936"/>
    <lineage>
        <taxon>Eukaryota</taxon>
        <taxon>Metazoa</taxon>
        <taxon>Chordata</taxon>
        <taxon>Craniata</taxon>
        <taxon>Vertebrata</taxon>
        <taxon>Euteleostomi</taxon>
        <taxon>Actinopterygii</taxon>
        <taxon>Neopterygii</taxon>
        <taxon>Teleostei</taxon>
        <taxon>Anguilliformes</taxon>
        <taxon>Anguillidae</taxon>
        <taxon>Anguilla</taxon>
    </lineage>
</organism>
<dbReference type="AlphaFoldDB" id="A0A0E9P8K0"/>
<keyword evidence="1" id="KW-0472">Membrane</keyword>
<keyword evidence="1" id="KW-1133">Transmembrane helix</keyword>